<dbReference type="RefSeq" id="WP_344547175.1">
    <property type="nucleotide sequence ID" value="NZ_BAAATD010000013.1"/>
</dbReference>
<dbReference type="SUPFAM" id="SSF53041">
    <property type="entry name" value="Resolvase-like"/>
    <property type="match status" value="1"/>
</dbReference>
<dbReference type="PANTHER" id="PTHR30461:SF23">
    <property type="entry name" value="DNA RECOMBINASE-RELATED"/>
    <property type="match status" value="1"/>
</dbReference>
<dbReference type="Proteomes" id="UP001501509">
    <property type="component" value="Unassembled WGS sequence"/>
</dbReference>
<dbReference type="Gene3D" id="3.40.50.1390">
    <property type="entry name" value="Resolvase, N-terminal catalytic domain"/>
    <property type="match status" value="1"/>
</dbReference>
<feature type="domain" description="Resolvase/invertase-type recombinase catalytic" evidence="1">
    <location>
        <begin position="25"/>
        <end position="191"/>
    </location>
</feature>
<dbReference type="Gene3D" id="3.90.1750.20">
    <property type="entry name" value="Putative Large Serine Recombinase, Chain B, Domain 2"/>
    <property type="match status" value="1"/>
</dbReference>
<comment type="caution">
    <text evidence="2">The sequence shown here is derived from an EMBL/GenBank/DDBJ whole genome shotgun (WGS) entry which is preliminary data.</text>
</comment>
<proteinExistence type="predicted"/>
<dbReference type="PANTHER" id="PTHR30461">
    <property type="entry name" value="DNA-INVERTASE FROM LAMBDOID PROPHAGE"/>
    <property type="match status" value="1"/>
</dbReference>
<evidence type="ECO:0000313" key="3">
    <source>
        <dbReference type="Proteomes" id="UP001501509"/>
    </source>
</evidence>
<dbReference type="InterPro" id="IPR050639">
    <property type="entry name" value="SSR_resolvase"/>
</dbReference>
<dbReference type="Pfam" id="PF00239">
    <property type="entry name" value="Resolvase"/>
    <property type="match status" value="1"/>
</dbReference>
<dbReference type="InterPro" id="IPR006119">
    <property type="entry name" value="Resolv_N"/>
</dbReference>
<dbReference type="Pfam" id="PF07508">
    <property type="entry name" value="Recombinase"/>
    <property type="match status" value="1"/>
</dbReference>
<dbReference type="InterPro" id="IPR038109">
    <property type="entry name" value="DNA_bind_recomb_sf"/>
</dbReference>
<name>A0ABP6CWR1_9ACTN</name>
<reference evidence="3" key="1">
    <citation type="journal article" date="2019" name="Int. J. Syst. Evol. Microbiol.">
        <title>The Global Catalogue of Microorganisms (GCM) 10K type strain sequencing project: providing services to taxonomists for standard genome sequencing and annotation.</title>
        <authorList>
            <consortium name="The Broad Institute Genomics Platform"/>
            <consortium name="The Broad Institute Genome Sequencing Center for Infectious Disease"/>
            <person name="Wu L."/>
            <person name="Ma J."/>
        </authorList>
    </citation>
    <scope>NUCLEOTIDE SEQUENCE [LARGE SCALE GENOMIC DNA]</scope>
    <source>
        <strain evidence="3">JCM 6833</strain>
    </source>
</reference>
<dbReference type="InterPro" id="IPR036162">
    <property type="entry name" value="Resolvase-like_N_sf"/>
</dbReference>
<dbReference type="SMART" id="SM00857">
    <property type="entry name" value="Resolvase"/>
    <property type="match status" value="1"/>
</dbReference>
<gene>
    <name evidence="2" type="ORF">GCM10010411_74190</name>
</gene>
<dbReference type="InterPro" id="IPR011109">
    <property type="entry name" value="DNA_bind_recombinase_dom"/>
</dbReference>
<dbReference type="EMBL" id="BAAATD010000013">
    <property type="protein sequence ID" value="GAA2626424.1"/>
    <property type="molecule type" value="Genomic_DNA"/>
</dbReference>
<evidence type="ECO:0000259" key="1">
    <source>
        <dbReference type="SMART" id="SM00857"/>
    </source>
</evidence>
<evidence type="ECO:0000313" key="2">
    <source>
        <dbReference type="EMBL" id="GAA2626424.1"/>
    </source>
</evidence>
<protein>
    <recommendedName>
        <fullName evidence="1">Resolvase/invertase-type recombinase catalytic domain-containing protein</fullName>
    </recommendedName>
</protein>
<keyword evidence="3" id="KW-1185">Reference proteome</keyword>
<accession>A0ABP6CWR1</accession>
<sequence length="402" mass="44849">MFDPPLDLSALPGYLPAPSTRPCRTAFLGRCSTKDHQDPAASIAGQVAEASLLLAPGEQFAAYYWDVESGMLGLDERSQATDADYARLSVPVRRDGGIEQLLRAAERGDIDRVVCERISRAARKMLSNLQVEEHLTTCGVRLDCANEPQGGMTTGRLEVRRMGQVRAEIARAELMEMSMRGQRQHAANGYRHGKPCYGYIAVIDPNAPRPADRFGTVRPKQRLALHPDQRRQATVALGFRLRRDEGLGDTEIGRVLAADLHAHPPGEDMLLWNGRHVRRMLAQPKYTGFQVFGRRSSRADHERVTPISQWVWSRQQAHPAIITVQEWYDTQLVTAQLRDRRRPGWGRVRQAATDHGVTLTQIGQSSTHALWDVGGRRIVLPTGELPAAVADQMITLLEQIAR</sequence>
<organism evidence="2 3">
    <name type="scientific">Actinomadura fulvescens</name>
    <dbReference type="NCBI Taxonomy" id="46160"/>
    <lineage>
        <taxon>Bacteria</taxon>
        <taxon>Bacillati</taxon>
        <taxon>Actinomycetota</taxon>
        <taxon>Actinomycetes</taxon>
        <taxon>Streptosporangiales</taxon>
        <taxon>Thermomonosporaceae</taxon>
        <taxon>Actinomadura</taxon>
    </lineage>
</organism>